<evidence type="ECO:0000256" key="10">
    <source>
        <dbReference type="SAM" id="Phobius"/>
    </source>
</evidence>
<keyword evidence="9 10" id="KW-0472">Membrane</keyword>
<evidence type="ECO:0000256" key="4">
    <source>
        <dbReference type="ARBA" id="ARBA00022475"/>
    </source>
</evidence>
<name>A0ABW9SPS1_9BURK</name>
<evidence type="ECO:0000256" key="3">
    <source>
        <dbReference type="ARBA" id="ARBA00021539"/>
    </source>
</evidence>
<evidence type="ECO:0000256" key="6">
    <source>
        <dbReference type="ARBA" id="ARBA00022519"/>
    </source>
</evidence>
<comment type="caution">
    <text evidence="11">The sequence shown here is derived from an EMBL/GenBank/DDBJ whole genome shotgun (WGS) entry which is preliminary data.</text>
</comment>
<dbReference type="InterPro" id="IPR010055">
    <property type="entry name" value="T2SS_protein-GspJ"/>
</dbReference>
<dbReference type="EMBL" id="WNKW01000004">
    <property type="protein sequence ID" value="MTW34051.1"/>
    <property type="molecule type" value="Genomic_DNA"/>
</dbReference>
<dbReference type="Proteomes" id="UP000735592">
    <property type="component" value="Unassembled WGS sequence"/>
</dbReference>
<dbReference type="Gene3D" id="3.30.700.10">
    <property type="entry name" value="Glycoprotein, Type 4 Pilin"/>
    <property type="match status" value="1"/>
</dbReference>
<evidence type="ECO:0000256" key="1">
    <source>
        <dbReference type="ARBA" id="ARBA00004377"/>
    </source>
</evidence>
<dbReference type="PANTHER" id="PTHR39583:SF2">
    <property type="entry name" value="TYPE II SECRETION SYSTEM PROTEIN J"/>
    <property type="match status" value="1"/>
</dbReference>
<accession>A0ABW9SPS1</accession>
<dbReference type="PROSITE" id="PS00409">
    <property type="entry name" value="PROKAR_NTER_METHYL"/>
    <property type="match status" value="1"/>
</dbReference>
<feature type="transmembrane region" description="Helical" evidence="10">
    <location>
        <begin position="20"/>
        <end position="39"/>
    </location>
</feature>
<keyword evidence="6" id="KW-0997">Cell inner membrane</keyword>
<comment type="similarity">
    <text evidence="2">Belongs to the GSP J family.</text>
</comment>
<evidence type="ECO:0000313" key="11">
    <source>
        <dbReference type="EMBL" id="MTW34051.1"/>
    </source>
</evidence>
<dbReference type="InterPro" id="IPR051621">
    <property type="entry name" value="T2SS_protein_J"/>
</dbReference>
<evidence type="ECO:0000256" key="5">
    <source>
        <dbReference type="ARBA" id="ARBA00022481"/>
    </source>
</evidence>
<protein>
    <recommendedName>
        <fullName evidence="3">Type II secretion system protein J</fullName>
    </recommendedName>
</protein>
<dbReference type="PANTHER" id="PTHR39583">
    <property type="entry name" value="TYPE II SECRETION SYSTEM PROTEIN J-RELATED"/>
    <property type="match status" value="1"/>
</dbReference>
<comment type="subcellular location">
    <subcellularLocation>
        <location evidence="1">Cell inner membrane</location>
        <topology evidence="1">Single-pass membrane protein</topology>
    </subcellularLocation>
</comment>
<keyword evidence="12" id="KW-1185">Reference proteome</keyword>
<sequence length="217" mass="23432">MPTRLPPQPACAKPRARGFTLIELLVAISILAIVAVLGWRGLDGIIRSRSALTQQMNQTRGMQLAFAQLQSDAANLAPATLLQGRAYLQAENQRLTLVRLVLNDMQPTRLQVVSYRLRNGELLRRESVATRELQQLDALWQAALGNDDQEPQGSVALQSGVQGLSVRYWIGTGWVSAAGISTAGNLKPANEPTGMEVALTLQDGGLPLVKSFLLGAL</sequence>
<dbReference type="InterPro" id="IPR012902">
    <property type="entry name" value="N_methyl_site"/>
</dbReference>
<evidence type="ECO:0000256" key="7">
    <source>
        <dbReference type="ARBA" id="ARBA00022692"/>
    </source>
</evidence>
<keyword evidence="4" id="KW-1003">Cell membrane</keyword>
<dbReference type="InterPro" id="IPR045584">
    <property type="entry name" value="Pilin-like"/>
</dbReference>
<evidence type="ECO:0000256" key="2">
    <source>
        <dbReference type="ARBA" id="ARBA00011084"/>
    </source>
</evidence>
<dbReference type="Pfam" id="PF07963">
    <property type="entry name" value="N_methyl"/>
    <property type="match status" value="1"/>
</dbReference>
<evidence type="ECO:0000256" key="8">
    <source>
        <dbReference type="ARBA" id="ARBA00022989"/>
    </source>
</evidence>
<keyword evidence="5" id="KW-0488">Methylation</keyword>
<gene>
    <name evidence="11" type="ORF">GM655_14670</name>
</gene>
<dbReference type="NCBIfam" id="TIGR02532">
    <property type="entry name" value="IV_pilin_GFxxxE"/>
    <property type="match status" value="1"/>
</dbReference>
<dbReference type="Pfam" id="PF11612">
    <property type="entry name" value="T2SSJ"/>
    <property type="match status" value="1"/>
</dbReference>
<keyword evidence="8 10" id="KW-1133">Transmembrane helix</keyword>
<reference evidence="11 12" key="1">
    <citation type="submission" date="2019-11" db="EMBL/GenBank/DDBJ databases">
        <title>Type strains purchased from KCTC, JCM and DSMZ.</title>
        <authorList>
            <person name="Lu H."/>
        </authorList>
    </citation>
    <scope>NUCLEOTIDE SEQUENCE [LARGE SCALE GENOMIC DNA]</scope>
    <source>
        <strain evidence="11 12">DSM 103461</strain>
    </source>
</reference>
<proteinExistence type="inferred from homology"/>
<organism evidence="11 12">
    <name type="scientific">Pseudoduganella danionis</name>
    <dbReference type="NCBI Taxonomy" id="1890295"/>
    <lineage>
        <taxon>Bacteria</taxon>
        <taxon>Pseudomonadati</taxon>
        <taxon>Pseudomonadota</taxon>
        <taxon>Betaproteobacteria</taxon>
        <taxon>Burkholderiales</taxon>
        <taxon>Oxalobacteraceae</taxon>
        <taxon>Telluria group</taxon>
        <taxon>Pseudoduganella</taxon>
    </lineage>
</organism>
<evidence type="ECO:0000256" key="9">
    <source>
        <dbReference type="ARBA" id="ARBA00023136"/>
    </source>
</evidence>
<keyword evidence="7 10" id="KW-0812">Transmembrane</keyword>
<dbReference type="SUPFAM" id="SSF54523">
    <property type="entry name" value="Pili subunits"/>
    <property type="match status" value="1"/>
</dbReference>
<evidence type="ECO:0000313" key="12">
    <source>
        <dbReference type="Proteomes" id="UP000735592"/>
    </source>
</evidence>